<evidence type="ECO:0000256" key="3">
    <source>
        <dbReference type="RuleBase" id="RU361153"/>
    </source>
</evidence>
<dbReference type="RefSeq" id="WP_231878983.1">
    <property type="nucleotide sequence ID" value="NZ_CP013233.1"/>
</dbReference>
<comment type="similarity">
    <text evidence="3">Belongs to the glycosyl hydrolase 5 (cellulase A) family.</text>
</comment>
<dbReference type="AlphaFoldDB" id="A0A127PSR8"/>
<sequence length="355" mass="38903">MIKILPMRARGDASPSSDMWRRALAVVVTVGCVLFCNLAVAGCLDDKRRVGVNLSGAEFAAEKLPGTVFKDYVYPDPADMRHFQSLGMNTFRLPFLWERIQPQLFGALDPGELQRIKDTVATAQSLGVCIILDVHNFGQYRGNPIGSSGVPRAAFIDLWARLLTTFKDPANTAFDLMNEPAKMSVAAWASTAQETLNVLRKRGSKHLIMIPGGGWSGAHSWDTKDIGVSNADAFRSFRDPENNYMIEMHQYADADSSGTSNTCVDPVRLSAVMANVTVWANSTKQKLFLGEFGVAVNGPCLKALMAIMEGMKGSSAWGGWTYWSAGKWLGSYPFSIEPDDNGDKPQMAILKNYMP</sequence>
<gene>
    <name evidence="5" type="ORF">CAter282_2968</name>
</gene>
<keyword evidence="2 3" id="KW-0326">Glycosidase</keyword>
<name>A0A127PSR8_9BURK</name>
<evidence type="ECO:0000256" key="2">
    <source>
        <dbReference type="ARBA" id="ARBA00023295"/>
    </source>
</evidence>
<dbReference type="Proteomes" id="UP000071778">
    <property type="component" value="Chromosome"/>
</dbReference>
<reference evidence="5 6" key="1">
    <citation type="submission" date="2015-11" db="EMBL/GenBank/DDBJ databases">
        <title>Exploring the genomic traits of fungus-feeding bacterial genus Collimonas.</title>
        <authorList>
            <person name="Song C."/>
            <person name="Schmidt R."/>
            <person name="de Jager V."/>
            <person name="Krzyzanowska D."/>
            <person name="Jongedijk E."/>
            <person name="Cankar K."/>
            <person name="Beekwilder J."/>
            <person name="van Veen A."/>
            <person name="de Boer W."/>
            <person name="van Veen J.A."/>
            <person name="Garbeva P."/>
        </authorList>
    </citation>
    <scope>NUCLEOTIDE SEQUENCE [LARGE SCALE GENOMIC DNA]</scope>
    <source>
        <strain evidence="5 6">Ter282</strain>
    </source>
</reference>
<dbReference type="InterPro" id="IPR017853">
    <property type="entry name" value="GH"/>
</dbReference>
<keyword evidence="1 3" id="KW-0378">Hydrolase</keyword>
<organism evidence="5 6">
    <name type="scientific">Collimonas arenae</name>
    <dbReference type="NCBI Taxonomy" id="279058"/>
    <lineage>
        <taxon>Bacteria</taxon>
        <taxon>Pseudomonadati</taxon>
        <taxon>Pseudomonadota</taxon>
        <taxon>Betaproteobacteria</taxon>
        <taxon>Burkholderiales</taxon>
        <taxon>Oxalobacteraceae</taxon>
        <taxon>Collimonas</taxon>
    </lineage>
</organism>
<evidence type="ECO:0000313" key="5">
    <source>
        <dbReference type="EMBL" id="AMP10689.1"/>
    </source>
</evidence>
<dbReference type="PATRIC" id="fig|279058.17.peg.3224"/>
<proteinExistence type="inferred from homology"/>
<protein>
    <submittedName>
        <fullName evidence="5">Cellulase family protein</fullName>
    </submittedName>
</protein>
<dbReference type="GO" id="GO:0004553">
    <property type="term" value="F:hydrolase activity, hydrolyzing O-glycosyl compounds"/>
    <property type="evidence" value="ECO:0007669"/>
    <property type="project" value="InterPro"/>
</dbReference>
<dbReference type="Pfam" id="PF00150">
    <property type="entry name" value="Cellulase"/>
    <property type="match status" value="1"/>
</dbReference>
<dbReference type="PANTHER" id="PTHR34142">
    <property type="entry name" value="ENDO-BETA-1,4-GLUCANASE A"/>
    <property type="match status" value="1"/>
</dbReference>
<dbReference type="InterPro" id="IPR001547">
    <property type="entry name" value="Glyco_hydro_5"/>
</dbReference>
<evidence type="ECO:0000256" key="1">
    <source>
        <dbReference type="ARBA" id="ARBA00022801"/>
    </source>
</evidence>
<evidence type="ECO:0000313" key="6">
    <source>
        <dbReference type="Proteomes" id="UP000071778"/>
    </source>
</evidence>
<dbReference type="GO" id="GO:0009251">
    <property type="term" value="P:glucan catabolic process"/>
    <property type="evidence" value="ECO:0007669"/>
    <property type="project" value="TreeGrafter"/>
</dbReference>
<dbReference type="PANTHER" id="PTHR34142:SF1">
    <property type="entry name" value="GLYCOSIDE HYDROLASE FAMILY 5 DOMAIN-CONTAINING PROTEIN"/>
    <property type="match status" value="1"/>
</dbReference>
<accession>A0A127PSR8</accession>
<dbReference type="Gene3D" id="3.20.20.80">
    <property type="entry name" value="Glycosidases"/>
    <property type="match status" value="1"/>
</dbReference>
<keyword evidence="6" id="KW-1185">Reference proteome</keyword>
<dbReference type="EMBL" id="CP013235">
    <property type="protein sequence ID" value="AMP10689.1"/>
    <property type="molecule type" value="Genomic_DNA"/>
</dbReference>
<feature type="domain" description="Glycoside hydrolase family 5" evidence="4">
    <location>
        <begin position="53"/>
        <end position="325"/>
    </location>
</feature>
<evidence type="ECO:0000259" key="4">
    <source>
        <dbReference type="Pfam" id="PF00150"/>
    </source>
</evidence>
<dbReference type="SUPFAM" id="SSF51445">
    <property type="entry name" value="(Trans)glycosidases"/>
    <property type="match status" value="1"/>
</dbReference>